<accession>A0A4C1SUI8</accession>
<gene>
    <name evidence="2" type="ORF">EVAR_5123_1</name>
</gene>
<feature type="region of interest" description="Disordered" evidence="1">
    <location>
        <begin position="215"/>
        <end position="261"/>
    </location>
</feature>
<keyword evidence="3" id="KW-1185">Reference proteome</keyword>
<evidence type="ECO:0000313" key="3">
    <source>
        <dbReference type="Proteomes" id="UP000299102"/>
    </source>
</evidence>
<sequence>MVANSKSKVQQLRSAFDNEAHSRSAYIDGSENFVVNPINFKMNNRREDILGIRPQWIALVLHSDFIEIVQSSDCSFVAIGRRRSSPRDHPFSLVCYCVAVFLRAALGSVGLRACMSVGGAEQWTSRGDSKATFVPVIYSGDPAVCTSSPRTVSAPRERSRTFTLQIPIAILVISRVLHAFSYAVNLIYPLLSPRNERDSRGPRREGQRRRFLCKQVSSLTSGEEHGTASGRTRRGRVHTEGPGLGARRRDAKGHGVREETL</sequence>
<dbReference type="AlphaFoldDB" id="A0A4C1SUI8"/>
<evidence type="ECO:0000256" key="1">
    <source>
        <dbReference type="SAM" id="MobiDB-lite"/>
    </source>
</evidence>
<evidence type="ECO:0000313" key="2">
    <source>
        <dbReference type="EMBL" id="GBP05822.1"/>
    </source>
</evidence>
<protein>
    <submittedName>
        <fullName evidence="2">Uncharacterized protein</fullName>
    </submittedName>
</protein>
<reference evidence="2 3" key="1">
    <citation type="journal article" date="2019" name="Commun. Biol.">
        <title>The bagworm genome reveals a unique fibroin gene that provides high tensile strength.</title>
        <authorList>
            <person name="Kono N."/>
            <person name="Nakamura H."/>
            <person name="Ohtoshi R."/>
            <person name="Tomita M."/>
            <person name="Numata K."/>
            <person name="Arakawa K."/>
        </authorList>
    </citation>
    <scope>NUCLEOTIDE SEQUENCE [LARGE SCALE GENOMIC DNA]</scope>
</reference>
<name>A0A4C1SUI8_EUMVA</name>
<dbReference type="Proteomes" id="UP000299102">
    <property type="component" value="Unassembled WGS sequence"/>
</dbReference>
<proteinExistence type="predicted"/>
<comment type="caution">
    <text evidence="2">The sequence shown here is derived from an EMBL/GenBank/DDBJ whole genome shotgun (WGS) entry which is preliminary data.</text>
</comment>
<feature type="compositionally biased region" description="Basic and acidic residues" evidence="1">
    <location>
        <begin position="252"/>
        <end position="261"/>
    </location>
</feature>
<organism evidence="2 3">
    <name type="scientific">Eumeta variegata</name>
    <name type="common">Bagworm moth</name>
    <name type="synonym">Eumeta japonica</name>
    <dbReference type="NCBI Taxonomy" id="151549"/>
    <lineage>
        <taxon>Eukaryota</taxon>
        <taxon>Metazoa</taxon>
        <taxon>Ecdysozoa</taxon>
        <taxon>Arthropoda</taxon>
        <taxon>Hexapoda</taxon>
        <taxon>Insecta</taxon>
        <taxon>Pterygota</taxon>
        <taxon>Neoptera</taxon>
        <taxon>Endopterygota</taxon>
        <taxon>Lepidoptera</taxon>
        <taxon>Glossata</taxon>
        <taxon>Ditrysia</taxon>
        <taxon>Tineoidea</taxon>
        <taxon>Psychidae</taxon>
        <taxon>Oiketicinae</taxon>
        <taxon>Eumeta</taxon>
    </lineage>
</organism>
<dbReference type="EMBL" id="BGZK01000019">
    <property type="protein sequence ID" value="GBP05822.1"/>
    <property type="molecule type" value="Genomic_DNA"/>
</dbReference>